<protein>
    <recommendedName>
        <fullName evidence="8">DNA-binding protein RAP1</fullName>
    </recommendedName>
</protein>
<dbReference type="SMART" id="SM01014">
    <property type="entry name" value="ARID"/>
    <property type="match status" value="2"/>
</dbReference>
<dbReference type="Gene3D" id="1.10.10.2170">
    <property type="match status" value="1"/>
</dbReference>
<evidence type="ECO:0000256" key="2">
    <source>
        <dbReference type="ARBA" id="ARBA00022454"/>
    </source>
</evidence>
<dbReference type="InterPro" id="IPR039595">
    <property type="entry name" value="TE2IP/Rap1"/>
</dbReference>
<reference evidence="11 12" key="1">
    <citation type="journal article" date="2020" name="bioRxiv">
        <title>Whole genome comparisons of ergot fungi reveals the divergence and evolution of species within the genus Claviceps are the result of varying mechanisms driving genome evolution and host range expansion.</title>
        <authorList>
            <person name="Wyka S.A."/>
            <person name="Mondo S.J."/>
            <person name="Liu M."/>
            <person name="Dettman J."/>
            <person name="Nalam V."/>
            <person name="Broders K.D."/>
        </authorList>
    </citation>
    <scope>NUCLEOTIDE SEQUENCE [LARGE SCALE GENOMIC DNA]</scope>
    <source>
        <strain evidence="11 12">CCC 1485</strain>
    </source>
</reference>
<dbReference type="GO" id="GO:0010833">
    <property type="term" value="P:telomere maintenance via telomere lengthening"/>
    <property type="evidence" value="ECO:0007669"/>
    <property type="project" value="UniProtKB-UniRule"/>
</dbReference>
<evidence type="ECO:0000256" key="5">
    <source>
        <dbReference type="ARBA" id="ARBA00023159"/>
    </source>
</evidence>
<dbReference type="Gene3D" id="3.40.50.10190">
    <property type="entry name" value="BRCT domain"/>
    <property type="match status" value="1"/>
</dbReference>
<dbReference type="Pfam" id="PF16589">
    <property type="entry name" value="BRCT_2"/>
    <property type="match status" value="1"/>
</dbReference>
<evidence type="ECO:0000256" key="7">
    <source>
        <dbReference type="ARBA" id="ARBA00023242"/>
    </source>
</evidence>
<comment type="caution">
    <text evidence="11">The sequence shown here is derived from an EMBL/GenBank/DDBJ whole genome shotgun (WGS) entry which is preliminary data.</text>
</comment>
<dbReference type="PANTHER" id="PTHR16466">
    <property type="entry name" value="TELOMERE REPEAT-BINDING FACTOR 2-INTERACTING PROTEIN 1"/>
    <property type="match status" value="1"/>
</dbReference>
<feature type="region of interest" description="Disordered" evidence="9">
    <location>
        <begin position="455"/>
        <end position="687"/>
    </location>
</feature>
<sequence>MAPSMRNGAQAATGGQLFKDMIFWVARTVPLRGDMLELIKKNGGVVTHLENEADLRIADHCKKKKEVIPDSISYEFITDSVKEGVTQLPDRYLIHPPFDQRTQESKKRTRTTFSPAEDAALLIYVESHTKDRTGNQIYKVFAESNPRHTWQSWRNRYMKTLFHYPSYQREKLRSLGTKAPAPAPAPAPVLVPADPATTPAACPSPQHKLTMSASAKGNPRRPSASRDSTPAESKEHEAKIEDKENRDQFEYEIRTFVEETRRSVSLYPEVEGQSFRLYELARAVVAQKVANEQVDWRRVAEDLGYDLKHNQGVANGLKKCFEKNLAAFFEASRILQAKLYERGSSPAQSEEDGNGSEADDEDQFYQGLEDFQDRSGLPVKRESEVGGKRLKFWHLGQAVLTHRESNGEVDWRRVAGDLEAKYDWRQDQEVVDELKECFKENLAAWFEEEVLEDLEKGEAAQEHEEDEFQSNLDSPERQLYPSSPPVGPSGHKRPLDDDDDDDDDPVYLPEKSAKRRRLDRTAEIPSTPEEMLGISSSCTPTGSKFRQQEQDEEEKEGDIEEIYGYAPPVMSSSDLTPPPGTSHGDFADVTPSPEPNSQALNVEPIPLDLAPSRSVGRPQQSGHAEPLQKRQPASDANKAGKSKRRSLPSSFYKRPSQDSPAQEARNTSQQPSQPESPDRPASSSESTLLECVGNYEAQGYSLDIVMDALRYTSLRPGRRAEHLMELLSKNEEVPLDIEAVWTDRDDLGLRWADCVRARGSRATEVEKTRAKEELEWLVHKHTEKEIDLRRRYFKIFT</sequence>
<dbReference type="SMART" id="SM00501">
    <property type="entry name" value="BRIGHT"/>
    <property type="match status" value="1"/>
</dbReference>
<dbReference type="InterPro" id="IPR001606">
    <property type="entry name" value="ARID_dom"/>
</dbReference>
<evidence type="ECO:0000256" key="9">
    <source>
        <dbReference type="SAM" id="MobiDB-lite"/>
    </source>
</evidence>
<dbReference type="CDD" id="cd11655">
    <property type="entry name" value="rap1_myb-like"/>
    <property type="match status" value="1"/>
</dbReference>
<dbReference type="EMBL" id="SRPO01000031">
    <property type="protein sequence ID" value="KAG5946715.1"/>
    <property type="molecule type" value="Genomic_DNA"/>
</dbReference>
<evidence type="ECO:0000259" key="10">
    <source>
        <dbReference type="PROSITE" id="PS51011"/>
    </source>
</evidence>
<dbReference type="InterPro" id="IPR015010">
    <property type="entry name" value="TERF2IP_Myb"/>
</dbReference>
<dbReference type="InterPro" id="IPR038104">
    <property type="entry name" value="Rap1_C_sf"/>
</dbReference>
<dbReference type="AlphaFoldDB" id="A0A9P7SKN8"/>
<dbReference type="PROSITE" id="PS51011">
    <property type="entry name" value="ARID"/>
    <property type="match status" value="1"/>
</dbReference>
<organism evidence="11 12">
    <name type="scientific">Claviceps pazoutovae</name>
    <dbReference type="NCBI Taxonomy" id="1649127"/>
    <lineage>
        <taxon>Eukaryota</taxon>
        <taxon>Fungi</taxon>
        <taxon>Dikarya</taxon>
        <taxon>Ascomycota</taxon>
        <taxon>Pezizomycotina</taxon>
        <taxon>Sordariomycetes</taxon>
        <taxon>Hypocreomycetidae</taxon>
        <taxon>Hypocreales</taxon>
        <taxon>Clavicipitaceae</taxon>
        <taxon>Claviceps</taxon>
    </lineage>
</organism>
<dbReference type="InterPro" id="IPR021661">
    <property type="entry name" value="Rap1_C"/>
</dbReference>
<comment type="subcellular location">
    <subcellularLocation>
        <location evidence="8">Nucleus</location>
    </subcellularLocation>
    <subcellularLocation>
        <location evidence="8">Chromosome</location>
        <location evidence="8">Telomere</location>
    </subcellularLocation>
</comment>
<feature type="compositionally biased region" description="Acidic residues" evidence="9">
    <location>
        <begin position="550"/>
        <end position="561"/>
    </location>
</feature>
<evidence type="ECO:0000256" key="1">
    <source>
        <dbReference type="ARBA" id="ARBA00010467"/>
    </source>
</evidence>
<dbReference type="SUPFAM" id="SSF46689">
    <property type="entry name" value="Homeodomain-like"/>
    <property type="match status" value="1"/>
</dbReference>
<keyword evidence="6" id="KW-0804">Transcription</keyword>
<feature type="compositionally biased region" description="Basic and acidic residues" evidence="9">
    <location>
        <begin position="232"/>
        <end position="241"/>
    </location>
</feature>
<dbReference type="Proteomes" id="UP000706124">
    <property type="component" value="Unassembled WGS sequence"/>
</dbReference>
<feature type="compositionally biased region" description="Polar residues" evidence="9">
    <location>
        <begin position="657"/>
        <end position="687"/>
    </location>
</feature>
<dbReference type="InterPro" id="IPR001357">
    <property type="entry name" value="BRCT_dom"/>
</dbReference>
<keyword evidence="4" id="KW-0805">Transcription regulation</keyword>
<accession>A0A9P7SKN8</accession>
<dbReference type="OrthoDB" id="435460at2759"/>
<keyword evidence="3 8" id="KW-0779">Telomere</keyword>
<dbReference type="GO" id="GO:0042162">
    <property type="term" value="F:telomeric DNA binding"/>
    <property type="evidence" value="ECO:0007669"/>
    <property type="project" value="TreeGrafter"/>
</dbReference>
<dbReference type="InterPro" id="IPR036420">
    <property type="entry name" value="BRCT_dom_sf"/>
</dbReference>
<feature type="compositionally biased region" description="Acidic residues" evidence="9">
    <location>
        <begin position="496"/>
        <end position="505"/>
    </location>
</feature>
<feature type="region of interest" description="Disordered" evidence="9">
    <location>
        <begin position="342"/>
        <end position="361"/>
    </location>
</feature>
<evidence type="ECO:0000256" key="3">
    <source>
        <dbReference type="ARBA" id="ARBA00022895"/>
    </source>
</evidence>
<name>A0A9P7SKN8_9HYPO</name>
<dbReference type="Pfam" id="PF01388">
    <property type="entry name" value="ARID"/>
    <property type="match status" value="2"/>
</dbReference>
<evidence type="ECO:0000313" key="11">
    <source>
        <dbReference type="EMBL" id="KAG5946715.1"/>
    </source>
</evidence>
<evidence type="ECO:0000256" key="8">
    <source>
        <dbReference type="RuleBase" id="RU367107"/>
    </source>
</evidence>
<proteinExistence type="inferred from homology"/>
<feature type="compositionally biased region" description="Low complexity" evidence="9">
    <location>
        <begin position="194"/>
        <end position="203"/>
    </location>
</feature>
<dbReference type="GO" id="GO:0031848">
    <property type="term" value="P:protection from non-homologous end joining at telomere"/>
    <property type="evidence" value="ECO:0007669"/>
    <property type="project" value="TreeGrafter"/>
</dbReference>
<feature type="compositionally biased region" description="Acidic residues" evidence="9">
    <location>
        <begin position="349"/>
        <end position="361"/>
    </location>
</feature>
<evidence type="ECO:0000256" key="4">
    <source>
        <dbReference type="ARBA" id="ARBA00023015"/>
    </source>
</evidence>
<dbReference type="Pfam" id="PF11626">
    <property type="entry name" value="Rap1_C"/>
    <property type="match status" value="1"/>
</dbReference>
<dbReference type="Gene3D" id="1.10.150.60">
    <property type="entry name" value="ARID DNA-binding domain"/>
    <property type="match status" value="2"/>
</dbReference>
<dbReference type="SUPFAM" id="SSF46774">
    <property type="entry name" value="ARID-like"/>
    <property type="match status" value="1"/>
</dbReference>
<dbReference type="PANTHER" id="PTHR16466:SF6">
    <property type="entry name" value="TELOMERIC REPEAT-BINDING FACTOR 2-INTERACTING PROTEIN 1"/>
    <property type="match status" value="1"/>
</dbReference>
<dbReference type="InterPro" id="IPR009057">
    <property type="entry name" value="Homeodomain-like_sf"/>
</dbReference>
<comment type="subunit">
    <text evidence="8">Homodimer.</text>
</comment>
<feature type="region of interest" description="Disordered" evidence="9">
    <location>
        <begin position="194"/>
        <end position="241"/>
    </location>
</feature>
<dbReference type="InterPro" id="IPR036431">
    <property type="entry name" value="ARID_dom_sf"/>
</dbReference>
<dbReference type="Pfam" id="PF08914">
    <property type="entry name" value="Myb_Rap1"/>
    <property type="match status" value="1"/>
</dbReference>
<evidence type="ECO:0000256" key="6">
    <source>
        <dbReference type="ARBA" id="ARBA00023163"/>
    </source>
</evidence>
<gene>
    <name evidence="11" type="ORF">E4U60_003890</name>
</gene>
<keyword evidence="7 8" id="KW-0539">Nucleus</keyword>
<keyword evidence="5" id="KW-0010">Activator</keyword>
<keyword evidence="2 8" id="KW-0158">Chromosome</keyword>
<evidence type="ECO:0000313" key="12">
    <source>
        <dbReference type="Proteomes" id="UP000706124"/>
    </source>
</evidence>
<feature type="compositionally biased region" description="Polar residues" evidence="9">
    <location>
        <begin position="534"/>
        <end position="545"/>
    </location>
</feature>
<dbReference type="Gene3D" id="1.10.10.60">
    <property type="entry name" value="Homeodomain-like"/>
    <property type="match status" value="1"/>
</dbReference>
<keyword evidence="12" id="KW-1185">Reference proteome</keyword>
<comment type="function">
    <text evidence="8">Involved in the regulation of telomere length, clustering and has a specific role in telomere position effect (TPE).</text>
</comment>
<dbReference type="GO" id="GO:0070187">
    <property type="term" value="C:shelterin complex"/>
    <property type="evidence" value="ECO:0007669"/>
    <property type="project" value="TreeGrafter"/>
</dbReference>
<feature type="domain" description="ARID" evidence="10">
    <location>
        <begin position="243"/>
        <end position="333"/>
    </location>
</feature>
<comment type="similarity">
    <text evidence="1 8">Belongs to the RAP1 family.</text>
</comment>